<feature type="transmembrane region" description="Helical" evidence="8">
    <location>
        <begin position="300"/>
        <end position="321"/>
    </location>
</feature>
<feature type="transmembrane region" description="Helical" evidence="8">
    <location>
        <begin position="358"/>
        <end position="381"/>
    </location>
</feature>
<protein>
    <submittedName>
        <fullName evidence="10">MFS transporter</fullName>
    </submittedName>
</protein>
<dbReference type="Gene3D" id="1.20.1720.10">
    <property type="entry name" value="Multidrug resistance protein D"/>
    <property type="match status" value="1"/>
</dbReference>
<dbReference type="Gene3D" id="1.20.1250.20">
    <property type="entry name" value="MFS general substrate transporter like domains"/>
    <property type="match status" value="1"/>
</dbReference>
<feature type="transmembrane region" description="Helical" evidence="8">
    <location>
        <begin position="101"/>
        <end position="123"/>
    </location>
</feature>
<name>A0A455SN29_9CHLR</name>
<dbReference type="PROSITE" id="PS50850">
    <property type="entry name" value="MFS"/>
    <property type="match status" value="1"/>
</dbReference>
<organism evidence="10">
    <name type="scientific">Thermosporothrix sp. COM3</name>
    <dbReference type="NCBI Taxonomy" id="2490863"/>
    <lineage>
        <taxon>Bacteria</taxon>
        <taxon>Bacillati</taxon>
        <taxon>Chloroflexota</taxon>
        <taxon>Ktedonobacteria</taxon>
        <taxon>Ktedonobacterales</taxon>
        <taxon>Thermosporotrichaceae</taxon>
        <taxon>Thermosporothrix</taxon>
    </lineage>
</organism>
<evidence type="ECO:0000256" key="5">
    <source>
        <dbReference type="ARBA" id="ARBA00022692"/>
    </source>
</evidence>
<feature type="transmembrane region" description="Helical" evidence="8">
    <location>
        <begin position="267"/>
        <end position="288"/>
    </location>
</feature>
<sequence length="471" mass="50343">MFQSSSRWITALVLIFGGFMSFLDQTIVNIAVPVLQRAFQADLQSVQWVITSYMLTQGALIPTMPFLTARLGSKRCYLFSLALFTAGSALCAFAWTLPALILFRVLQGVGGALLMPLSMSILLNTFPLEERGRAMTAFSVPALAAPALGPIIGGYLVTIAPWPVIFLINVPIGILAVILASIFLPGDEMQRATRFDIPGFLTATYGVAAVLYACSEISNTGWASPKVPGFLFSGLVALTLFIVIELLQARRGKRPLLDIRILTDRSLSAGLVASTVLFICLFSNSLLFPIYLQTLRGQTALQASLLLLPLALGTLVSMTLAGRLVDRLPDARVLIVPGIVLQILGMVLLMGITLTTPYWQFCLMVGLLGLANGLVMQPLSVASMVSIHSPEAVATGTTLSTVLRSVGGSLGTAVLATLTMMPAGQTRLVQLVGLHTVFLITIGLMVLALLFVLLLRKKQEKPASQAEPATV</sequence>
<dbReference type="Pfam" id="PF07690">
    <property type="entry name" value="MFS_1"/>
    <property type="match status" value="1"/>
</dbReference>
<dbReference type="GO" id="GO:0022857">
    <property type="term" value="F:transmembrane transporter activity"/>
    <property type="evidence" value="ECO:0007669"/>
    <property type="project" value="InterPro"/>
</dbReference>
<evidence type="ECO:0000313" key="10">
    <source>
        <dbReference type="EMBL" id="BBH87615.1"/>
    </source>
</evidence>
<gene>
    <name evidence="10" type="ORF">KTC_23660</name>
</gene>
<evidence type="ECO:0000256" key="2">
    <source>
        <dbReference type="ARBA" id="ARBA00008537"/>
    </source>
</evidence>
<evidence type="ECO:0000256" key="8">
    <source>
        <dbReference type="SAM" id="Phobius"/>
    </source>
</evidence>
<feature type="transmembrane region" description="Helical" evidence="8">
    <location>
        <begin position="333"/>
        <end position="352"/>
    </location>
</feature>
<evidence type="ECO:0000256" key="7">
    <source>
        <dbReference type="ARBA" id="ARBA00023136"/>
    </source>
</evidence>
<feature type="transmembrane region" description="Helical" evidence="8">
    <location>
        <begin position="135"/>
        <end position="158"/>
    </location>
</feature>
<dbReference type="InterPro" id="IPR011701">
    <property type="entry name" value="MFS"/>
</dbReference>
<keyword evidence="6 8" id="KW-1133">Transmembrane helix</keyword>
<feature type="transmembrane region" description="Helical" evidence="8">
    <location>
        <begin position="76"/>
        <end position="95"/>
    </location>
</feature>
<feature type="transmembrane region" description="Helical" evidence="8">
    <location>
        <begin position="227"/>
        <end position="247"/>
    </location>
</feature>
<keyword evidence="3" id="KW-0813">Transport</keyword>
<dbReference type="InterPro" id="IPR036259">
    <property type="entry name" value="MFS_trans_sf"/>
</dbReference>
<evidence type="ECO:0000256" key="1">
    <source>
        <dbReference type="ARBA" id="ARBA00004651"/>
    </source>
</evidence>
<feature type="transmembrane region" description="Helical" evidence="8">
    <location>
        <begin position="164"/>
        <end position="185"/>
    </location>
</feature>
<evidence type="ECO:0000256" key="3">
    <source>
        <dbReference type="ARBA" id="ARBA00022448"/>
    </source>
</evidence>
<dbReference type="EMBL" id="AP019376">
    <property type="protein sequence ID" value="BBH87615.1"/>
    <property type="molecule type" value="Genomic_DNA"/>
</dbReference>
<feature type="transmembrane region" description="Helical" evidence="8">
    <location>
        <begin position="46"/>
        <end position="69"/>
    </location>
</feature>
<dbReference type="SUPFAM" id="SSF103473">
    <property type="entry name" value="MFS general substrate transporter"/>
    <property type="match status" value="1"/>
</dbReference>
<dbReference type="PANTHER" id="PTHR42718">
    <property type="entry name" value="MAJOR FACILITATOR SUPERFAMILY MULTIDRUG TRANSPORTER MFSC"/>
    <property type="match status" value="1"/>
</dbReference>
<dbReference type="InterPro" id="IPR020846">
    <property type="entry name" value="MFS_dom"/>
</dbReference>
<reference evidence="10" key="1">
    <citation type="submission" date="2018-12" db="EMBL/GenBank/DDBJ databases">
        <title>Novel natural products biosynthetic potential of the class Ktedonobacteria.</title>
        <authorList>
            <person name="Zheng Y."/>
            <person name="Saitou A."/>
            <person name="Wang C.M."/>
            <person name="Toyoda A."/>
            <person name="Minakuchi Y."/>
            <person name="Sekiguchi Y."/>
            <person name="Ueda K."/>
            <person name="Takano H."/>
            <person name="Sakai Y."/>
            <person name="Yokota A."/>
            <person name="Yabe S."/>
        </authorList>
    </citation>
    <scope>NUCLEOTIDE SEQUENCE</scope>
    <source>
        <strain evidence="10">COM3</strain>
    </source>
</reference>
<dbReference type="PANTHER" id="PTHR42718:SF9">
    <property type="entry name" value="MAJOR FACILITATOR SUPERFAMILY MULTIDRUG TRANSPORTER MFSC"/>
    <property type="match status" value="1"/>
</dbReference>
<comment type="subcellular location">
    <subcellularLocation>
        <location evidence="1">Cell membrane</location>
        <topology evidence="1">Multi-pass membrane protein</topology>
    </subcellularLocation>
</comment>
<feature type="transmembrane region" description="Helical" evidence="8">
    <location>
        <begin position="12"/>
        <end position="34"/>
    </location>
</feature>
<feature type="transmembrane region" description="Helical" evidence="8">
    <location>
        <begin position="197"/>
        <end position="215"/>
    </location>
</feature>
<proteinExistence type="inferred from homology"/>
<keyword evidence="4" id="KW-1003">Cell membrane</keyword>
<dbReference type="AlphaFoldDB" id="A0A455SN29"/>
<feature type="transmembrane region" description="Helical" evidence="8">
    <location>
        <begin position="402"/>
        <end position="421"/>
    </location>
</feature>
<evidence type="ECO:0000256" key="6">
    <source>
        <dbReference type="ARBA" id="ARBA00022989"/>
    </source>
</evidence>
<dbReference type="GO" id="GO:0005886">
    <property type="term" value="C:plasma membrane"/>
    <property type="evidence" value="ECO:0007669"/>
    <property type="project" value="UniProtKB-SubCell"/>
</dbReference>
<accession>A0A455SN29</accession>
<evidence type="ECO:0000259" key="9">
    <source>
        <dbReference type="PROSITE" id="PS50850"/>
    </source>
</evidence>
<feature type="domain" description="Major facilitator superfamily (MFS) profile" evidence="9">
    <location>
        <begin position="10"/>
        <end position="460"/>
    </location>
</feature>
<dbReference type="InterPro" id="IPR004638">
    <property type="entry name" value="EmrB-like"/>
</dbReference>
<feature type="transmembrane region" description="Helical" evidence="8">
    <location>
        <begin position="433"/>
        <end position="455"/>
    </location>
</feature>
<dbReference type="NCBIfam" id="TIGR00711">
    <property type="entry name" value="efflux_EmrB"/>
    <property type="match status" value="1"/>
</dbReference>
<comment type="similarity">
    <text evidence="2">Belongs to the major facilitator superfamily. EmrB family.</text>
</comment>
<keyword evidence="5 8" id="KW-0812">Transmembrane</keyword>
<keyword evidence="7 8" id="KW-0472">Membrane</keyword>
<evidence type="ECO:0000256" key="4">
    <source>
        <dbReference type="ARBA" id="ARBA00022475"/>
    </source>
</evidence>